<name>A0A250XP52_9CHLO</name>
<organism evidence="2 3">
    <name type="scientific">Chlamydomonas eustigma</name>
    <dbReference type="NCBI Taxonomy" id="1157962"/>
    <lineage>
        <taxon>Eukaryota</taxon>
        <taxon>Viridiplantae</taxon>
        <taxon>Chlorophyta</taxon>
        <taxon>core chlorophytes</taxon>
        <taxon>Chlorophyceae</taxon>
        <taxon>CS clade</taxon>
        <taxon>Chlamydomonadales</taxon>
        <taxon>Chlamydomonadaceae</taxon>
        <taxon>Chlamydomonas</taxon>
    </lineage>
</organism>
<comment type="caution">
    <text evidence="2">The sequence shown here is derived from an EMBL/GenBank/DDBJ whole genome shotgun (WGS) entry which is preliminary data.</text>
</comment>
<reference evidence="2 3" key="1">
    <citation type="submission" date="2017-08" db="EMBL/GenBank/DDBJ databases">
        <title>Acidophilic green algal genome provides insights into adaptation to an acidic environment.</title>
        <authorList>
            <person name="Hirooka S."/>
            <person name="Hirose Y."/>
            <person name="Kanesaki Y."/>
            <person name="Higuchi S."/>
            <person name="Fujiwara T."/>
            <person name="Onuma R."/>
            <person name="Era A."/>
            <person name="Ohbayashi R."/>
            <person name="Uzuka A."/>
            <person name="Nozaki H."/>
            <person name="Yoshikawa H."/>
            <person name="Miyagishima S.Y."/>
        </authorList>
    </citation>
    <scope>NUCLEOTIDE SEQUENCE [LARGE SCALE GENOMIC DNA]</scope>
    <source>
        <strain evidence="2 3">NIES-2499</strain>
    </source>
</reference>
<proteinExistence type="predicted"/>
<evidence type="ECO:0000256" key="1">
    <source>
        <dbReference type="SAM" id="MobiDB-lite"/>
    </source>
</evidence>
<dbReference type="AlphaFoldDB" id="A0A250XP52"/>
<evidence type="ECO:0000313" key="3">
    <source>
        <dbReference type="Proteomes" id="UP000232323"/>
    </source>
</evidence>
<accession>A0A250XP52</accession>
<gene>
    <name evidence="2" type="ORF">CEUSTIGMA_g12285.t1</name>
</gene>
<sequence>MKAEQPSLRHLQNENKARTKQYYAGGNFRTPGPWTAPEAPKHSQTYVFPSPITGSARASPIFPALGLHSSTPVADFVSSEKGGYWRNGYASGIGQEEAEAGAAAGIDLFGTNEGIISLGGYDSLEESTTDDDPDDFFGFDEEEALQRLSTTGLRSSKRRNQDIWSKMVPVKMARCNKISREPRAKRMQTVVAMSVMRITQMVMKMQGASLQTRIKYRTA</sequence>
<feature type="region of interest" description="Disordered" evidence="1">
    <location>
        <begin position="1"/>
        <end position="36"/>
    </location>
</feature>
<protein>
    <submittedName>
        <fullName evidence="2">Uncharacterized protein</fullName>
    </submittedName>
</protein>
<keyword evidence="3" id="KW-1185">Reference proteome</keyword>
<dbReference type="EMBL" id="BEGY01000138">
    <property type="protein sequence ID" value="GAX84864.1"/>
    <property type="molecule type" value="Genomic_DNA"/>
</dbReference>
<dbReference type="Proteomes" id="UP000232323">
    <property type="component" value="Unassembled WGS sequence"/>
</dbReference>
<evidence type="ECO:0000313" key="2">
    <source>
        <dbReference type="EMBL" id="GAX84864.1"/>
    </source>
</evidence>